<dbReference type="GO" id="GO:0016020">
    <property type="term" value="C:membrane"/>
    <property type="evidence" value="ECO:0007669"/>
    <property type="project" value="InterPro"/>
</dbReference>
<feature type="compositionally biased region" description="Basic residues" evidence="10">
    <location>
        <begin position="2360"/>
        <end position="2381"/>
    </location>
</feature>
<evidence type="ECO:0000256" key="5">
    <source>
        <dbReference type="ARBA" id="ARBA00023065"/>
    </source>
</evidence>
<feature type="compositionally biased region" description="Polar residues" evidence="10">
    <location>
        <begin position="1184"/>
        <end position="1194"/>
    </location>
</feature>
<dbReference type="VEuPathDB" id="FungiDB:PITG_01069"/>
<dbReference type="PANTHER" id="PTHR13715:SF99">
    <property type="entry name" value="INOSITOL 1,4,5-TRISPHOSPHATE RECEPTOR-LIKE PROTEIN A"/>
    <property type="match status" value="1"/>
</dbReference>
<feature type="transmembrane region" description="Helical" evidence="11">
    <location>
        <begin position="2526"/>
        <end position="2551"/>
    </location>
</feature>
<evidence type="ECO:0000259" key="13">
    <source>
        <dbReference type="Pfam" id="PF01365"/>
    </source>
</evidence>
<reference evidence="16" key="1">
    <citation type="journal article" date="2009" name="Nature">
        <title>Genome sequence and analysis of the Irish potato famine pathogen Phytophthora infestans.</title>
        <authorList>
            <consortium name="The Broad Institute Genome Sequencing Platform"/>
            <person name="Haas B.J."/>
            <person name="Kamoun S."/>
            <person name="Zody M.C."/>
            <person name="Jiang R.H."/>
            <person name="Handsaker R.E."/>
            <person name="Cano L.M."/>
            <person name="Grabherr M."/>
            <person name="Kodira C.D."/>
            <person name="Raffaele S."/>
            <person name="Torto-Alalibo T."/>
            <person name="Bozkurt T.O."/>
            <person name="Ah-Fong A.M."/>
            <person name="Alvarado L."/>
            <person name="Anderson V.L."/>
            <person name="Armstrong M.R."/>
            <person name="Avrova A."/>
            <person name="Baxter L."/>
            <person name="Beynon J."/>
            <person name="Boevink P.C."/>
            <person name="Bollmann S.R."/>
            <person name="Bos J.I."/>
            <person name="Bulone V."/>
            <person name="Cai G."/>
            <person name="Cakir C."/>
            <person name="Carrington J.C."/>
            <person name="Chawner M."/>
            <person name="Conti L."/>
            <person name="Costanzo S."/>
            <person name="Ewan R."/>
            <person name="Fahlgren N."/>
            <person name="Fischbach M.A."/>
            <person name="Fugelstad J."/>
            <person name="Gilroy E.M."/>
            <person name="Gnerre S."/>
            <person name="Green P.J."/>
            <person name="Grenville-Briggs L.J."/>
            <person name="Griffith J."/>
            <person name="Grunwald N.J."/>
            <person name="Horn K."/>
            <person name="Horner N.R."/>
            <person name="Hu C.H."/>
            <person name="Huitema E."/>
            <person name="Jeong D.H."/>
            <person name="Jones A.M."/>
            <person name="Jones J.D."/>
            <person name="Jones R.W."/>
            <person name="Karlsson E.K."/>
            <person name="Kunjeti S.G."/>
            <person name="Lamour K."/>
            <person name="Liu Z."/>
            <person name="Ma L."/>
            <person name="Maclean D."/>
            <person name="Chibucos M.C."/>
            <person name="McDonald H."/>
            <person name="McWalters J."/>
            <person name="Meijer H.J."/>
            <person name="Morgan W."/>
            <person name="Morris P.F."/>
            <person name="Munro C.A."/>
            <person name="O'Neill K."/>
            <person name="Ospina-Giraldo M."/>
            <person name="Pinzon A."/>
            <person name="Pritchard L."/>
            <person name="Ramsahoye B."/>
            <person name="Ren Q."/>
            <person name="Restrepo S."/>
            <person name="Roy S."/>
            <person name="Sadanandom A."/>
            <person name="Savidor A."/>
            <person name="Schornack S."/>
            <person name="Schwartz D.C."/>
            <person name="Schumann U.D."/>
            <person name="Schwessinger B."/>
            <person name="Seyer L."/>
            <person name="Sharpe T."/>
            <person name="Silvar C."/>
            <person name="Song J."/>
            <person name="Studholme D.J."/>
            <person name="Sykes S."/>
            <person name="Thines M."/>
            <person name="van de Vondervoort P.J."/>
            <person name="Phuntumart V."/>
            <person name="Wawra S."/>
            <person name="Weide R."/>
            <person name="Win J."/>
            <person name="Young C."/>
            <person name="Zhou S."/>
            <person name="Fry W."/>
            <person name="Meyers B.C."/>
            <person name="van West P."/>
            <person name="Ristaino J."/>
            <person name="Govers F."/>
            <person name="Birch P.R."/>
            <person name="Whisson S.C."/>
            <person name="Judelson H.S."/>
            <person name="Nusbaum C."/>
        </authorList>
    </citation>
    <scope>NUCLEOTIDE SEQUENCE [LARGE SCALE GENOMIC DNA]</scope>
    <source>
        <strain evidence="16">T30-4</strain>
    </source>
</reference>
<feature type="compositionally biased region" description="Basic and acidic residues" evidence="10">
    <location>
        <begin position="96"/>
        <end position="105"/>
    </location>
</feature>
<feature type="region of interest" description="Disordered" evidence="10">
    <location>
        <begin position="265"/>
        <end position="296"/>
    </location>
</feature>
<feature type="region of interest" description="Disordered" evidence="10">
    <location>
        <begin position="1"/>
        <end position="108"/>
    </location>
</feature>
<feature type="compositionally biased region" description="Polar residues" evidence="10">
    <location>
        <begin position="744"/>
        <end position="760"/>
    </location>
</feature>
<dbReference type="InterPro" id="IPR035910">
    <property type="entry name" value="RyR/IP3R_RIH_dom_sf"/>
</dbReference>
<feature type="region of interest" description="Disordered" evidence="10">
    <location>
        <begin position="2881"/>
        <end position="2900"/>
    </location>
</feature>
<feature type="region of interest" description="Disordered" evidence="10">
    <location>
        <begin position="1559"/>
        <end position="1581"/>
    </location>
</feature>
<proteinExistence type="predicted"/>
<dbReference type="eggNOG" id="KOG3533">
    <property type="taxonomic scope" value="Eukaryota"/>
</dbReference>
<feature type="compositionally biased region" description="Low complexity" evidence="10">
    <location>
        <begin position="1504"/>
        <end position="1513"/>
    </location>
</feature>
<dbReference type="PANTHER" id="PTHR13715">
    <property type="entry name" value="RYANODINE RECEPTOR AND IP3 RECEPTOR"/>
    <property type="match status" value="1"/>
</dbReference>
<dbReference type="Pfam" id="PF01365">
    <property type="entry name" value="RYDR_ITPR"/>
    <property type="match status" value="2"/>
</dbReference>
<keyword evidence="6 11" id="KW-0472">Membrane</keyword>
<feature type="coiled-coil region" evidence="9">
    <location>
        <begin position="2831"/>
        <end position="2861"/>
    </location>
</feature>
<feature type="compositionally biased region" description="Polar residues" evidence="10">
    <location>
        <begin position="64"/>
        <end position="74"/>
    </location>
</feature>
<dbReference type="InterPro" id="IPR005821">
    <property type="entry name" value="Ion_trans_dom"/>
</dbReference>
<evidence type="ECO:0000256" key="10">
    <source>
        <dbReference type="SAM" id="MobiDB-lite"/>
    </source>
</evidence>
<dbReference type="OrthoDB" id="300855at2759"/>
<feature type="domain" description="RIH" evidence="13">
    <location>
        <begin position="1151"/>
        <end position="1316"/>
    </location>
</feature>
<feature type="transmembrane region" description="Helical" evidence="11">
    <location>
        <begin position="2618"/>
        <end position="2637"/>
    </location>
</feature>
<evidence type="ECO:0000259" key="12">
    <source>
        <dbReference type="Pfam" id="PF00520"/>
    </source>
</evidence>
<name>D0MSD5_PHYIT</name>
<feature type="domain" description="RyR/IP3R Homology associated" evidence="14">
    <location>
        <begin position="1899"/>
        <end position="1991"/>
    </location>
</feature>
<evidence type="ECO:0000313" key="16">
    <source>
        <dbReference type="Proteomes" id="UP000006643"/>
    </source>
</evidence>
<feature type="region of interest" description="Disordered" evidence="10">
    <location>
        <begin position="2417"/>
        <end position="2445"/>
    </location>
</feature>
<evidence type="ECO:0000256" key="4">
    <source>
        <dbReference type="ARBA" id="ARBA00022989"/>
    </source>
</evidence>
<feature type="region of interest" description="Disordered" evidence="10">
    <location>
        <begin position="1493"/>
        <end position="1539"/>
    </location>
</feature>
<keyword evidence="8" id="KW-0407">Ion channel</keyword>
<keyword evidence="4 11" id="KW-1133">Transmembrane helix</keyword>
<feature type="region of interest" description="Disordered" evidence="10">
    <location>
        <begin position="1013"/>
        <end position="1057"/>
    </location>
</feature>
<dbReference type="InterPro" id="IPR013662">
    <property type="entry name" value="RIH_assoc-dom"/>
</dbReference>
<evidence type="ECO:0000256" key="11">
    <source>
        <dbReference type="SAM" id="Phobius"/>
    </source>
</evidence>
<evidence type="ECO:0000256" key="2">
    <source>
        <dbReference type="ARBA" id="ARBA00022448"/>
    </source>
</evidence>
<sequence length="2916" mass="326563">MDNIQDNDLPRPARIPSTPPPVATKRASVSLRQQPRAVSARAPKSRPLGGILQIRAEEPELEQDQVQSQMNGQAQEEKEKEVAPISSPAGPATLLRQKDRSESIKAARPRPFGGKLKIDVDAAEMAAPPIIGSPLSYYSSKRLPSNTHEDHPVSMFTAAESSTGSGMLSTTSPFLEYGMIVSLVCDDRGGFVAAEGFASRDVRLEKLNYGTIQLRHMKTGKYVSLDPSPIPFRGSEYAPMPEGPAHISTYCRDLSFDLKEPLFNSQTNDESAQEDVQPRDNHPRYAPRPLPKTNRSFSASFPLLLQTKTDDDSGDQLRSRQNLFRTYQYIELLVGMIKSPFQCYGGPFSIEELCSFNDEYMNSRDTGDDNDELEMKGSPVRLRTDSSTAFRISGVSPTSRDLISPRRSISTQDHSWRRKSSVSVSASRLEIHIAAMQSLNRIIPAINVLLLHISWANRTNELYVVKVAMPVLMELLGNGFQTSLPLSYLLRENRNLVESITGCASITRNFFELIVTRGKSIRYMQFLVALCTSRGKGVPKTQEAICELLFNPANGYRDDVIIPIRPSRSGFDIYFCFSYLDCLQGAIVIDEIPENELTLAILRVSRTLAEFGMYSSEDELSRVVILLFDLLDERTDYAHQLPEMDNVHNPDIKNVKGYNSPTALLFPPALHLRQKSTASNAQLTQQRKMSMASARRPGWGTASQPSPHLKNAVLFDGAGAMSSIRVTRERDASKQYKVAERNVSRPSSGINSMAGANTESSPHRHLNKLLHKTGVHTTDGVKVYEMNEVNRVVMEIKDEICAILLLVDQLRVDFLISTLLASFQARHGGPPSSSPTRLRDLDAIHTALFDDAIVRETVSNAFTGHSRGLDILPHGHNHGDKMSPLAVYLFGSKSLECKLSLTRLGRRAVTTIFMQMLMYEYPPLVSKALELLLQQYNQHDQFLKEMQNVQLLVSEETISIYSKLKGDVDELRRLAETTEVWMDLTSRSDFEKAFSVCQLLQSLLRVIEHTKPDSRVADVEPRSGAPRRQLRIQSPGKPMSDDESSDDNANSAADLLSTNSKCTPTQVLLPEGLMREPVRDLTIEKQPPNRKLNYPTDRYALNPYIGHVSQFSCSHDLLPPFWKASSIGKGDGSITTKGAKDGRTIAMEARRLLRNLRAAQFVLSMLIDGAHFYEGHFSEDSDSQQHAPGSPTTRSKTKLQKRQRDKIRGVFGQAMQFLRAFCTDDAENQALVAPHATMIAEYVRELPIAQELLVAIYADNFPLYKSVPTELINTFVGRLIRDGPDPRYLFFLETLVLCDEQPIVENQLLVLFQLVKSFENAKVLQMFDDATQTVELLGGLLSRHTNLLERMAYTNKNIQLRGANTVNGLRVPGATQPDNVADSGKMLEYHVRLLNLFAACASGKNTRVQEICQQILPLLPEDVVSNIEEFIYVIDKSVRPIMIQYQAPLQTSLEQAWSVSLKYRERLDCASLNCELDLPDILLWALEKRDQETKSDTFTDESRPSSLPEASSSDTKDISPLGQAVREGNSNVNGPNSADARGRALASFKLDSLSTSKPVAWGDSGSKQPNQENREASPTYKADYTSEAVDVINRGRLLHRLSPRRYYKGLRDKRASPYLSPKKESPVTPFSFPAERRVSDAFIAPSSVYQSESTTYLTRQQQQFSELDQLLSWLQAHPRVHGAVRDELNQMVQGILGIETSMKEEFNPHVHVRNVMLSFDLVVAKLVEHVEALQDLSYLKTNLTLLNVFCRMIYAVEDAEERHNMQVKLNQLGVTRLVVQLISSRDNDALFASSIEVGVALLDGMNAEVQESFYSYWSEPANEQFFGRIQGRIEKACKLIHSVDRTSVGAFDGLDCAGNAGDKRAHRRQSIFGLNLDNLSGDKASAGDRGGVKRLGEPIASIFRFLQLLCEGHYLNAQRALIAQPNAAVSANLVESTTSFLLDTYLALTDLDMSLITQLFETITEYCQGPCVAAQETVANYKLISAVNALLTHTFEQRDTRAQDAVHKLRAAIVISLLSLLEGRSDQVIHSQLVQELNFEALKMNLVEVYVYFLRNHGVYAGNVKCSQDFYLTMGFNIYILLQQLADQNAHQAWWIPMSEELQSNQAWLPLQPTRSKVLSMCTGDGDSSPDFRDAFRFFQANCAKVEVVWDHHRSPAQYNVDRVVPRGAIQSASKADSGSVVNAPSADSDDISRSCTGALMPFYFPIHPICFCLTAKSKEKLVWDVSRGGDKLSDFYTRSDKLVDEMTHQSHLQLHLQVAWVARKSEEIKRASFALAVIINLVVLLFYRATGVYSTPFPASDVTFVHTWGQEVEPPKPSLWIDVALSLAGSVQIILYSMVLICYMLNSAPLLIKKGWKRRHRKEQTKHAKRSVHNAHHSATKGKERESFQDTEQLLRSLREREEEYNYLLLPPSIRKRSAPKKRKPASPRVKASASGMGSSKPACVSDAKSGGASARGDFRVQLEITTISLYFLVRSPRVIYSLLQIFVSVLGAYVNKLYFAFLLLDVVDRYKELNNVLRSISRPAKALGVTTLLYLIVVYVFAVVGFFFFREDYTLEEDISDAQIEGRAPYTCQRLFQCFLVSLDQGLKSDGGLGSYLRQIPLGTSAHSYGRLAFDVLYNILLVVLLLNLIFGVIIDTFASLRTNDQEKILDMQGRCFICSIDAYTFDRATKRGFHDHISRDHNMWHYLYLFVHIRKKNITEYNGLELFLAMRMAKKDMSFFPTHRALSLTKRGDLEESHDLDSATDDDRFYAASTTYGPKRYPVTPFSPSRGPSFLSGAPSSSRRGSDRSRARARSKRNSSVTTASRSVAYFDSVPGVQAFDRATAGNLERIEATINELANAQIEIKEAQRRAENRHAEFLAAMQPHAPLSQFPTPQTSISGVSIGGSPPALSRRPSNIVGQLRRHRIPHAQRR</sequence>
<dbReference type="Proteomes" id="UP000006643">
    <property type="component" value="Unassembled WGS sequence"/>
</dbReference>
<evidence type="ECO:0000256" key="3">
    <source>
        <dbReference type="ARBA" id="ARBA00022692"/>
    </source>
</evidence>
<accession>D0MSD5</accession>
<dbReference type="STRING" id="403677.D0MSD5"/>
<keyword evidence="5" id="KW-0406">Ion transport</keyword>
<evidence type="ECO:0000259" key="14">
    <source>
        <dbReference type="Pfam" id="PF08454"/>
    </source>
</evidence>
<evidence type="ECO:0000256" key="9">
    <source>
        <dbReference type="SAM" id="Coils"/>
    </source>
</evidence>
<dbReference type="Gene3D" id="1.10.287.70">
    <property type="match status" value="1"/>
</dbReference>
<feature type="region of interest" description="Disordered" evidence="10">
    <location>
        <begin position="732"/>
        <end position="762"/>
    </location>
</feature>
<dbReference type="GO" id="GO:0005262">
    <property type="term" value="F:calcium channel activity"/>
    <property type="evidence" value="ECO:0007669"/>
    <property type="project" value="InterPro"/>
</dbReference>
<comment type="subcellular location">
    <subcellularLocation>
        <location evidence="1">Endomembrane system</location>
        <topology evidence="1">Multi-pass membrane protein</topology>
    </subcellularLocation>
</comment>
<evidence type="ECO:0000256" key="6">
    <source>
        <dbReference type="ARBA" id="ARBA00023136"/>
    </source>
</evidence>
<dbReference type="Pfam" id="PF08454">
    <property type="entry name" value="RIH_assoc"/>
    <property type="match status" value="1"/>
</dbReference>
<dbReference type="SUPFAM" id="SSF100909">
    <property type="entry name" value="IP3 receptor type 1 binding core, domain 2"/>
    <property type="match status" value="1"/>
</dbReference>
<dbReference type="GO" id="GO:0012505">
    <property type="term" value="C:endomembrane system"/>
    <property type="evidence" value="ECO:0007669"/>
    <property type="project" value="UniProtKB-SubCell"/>
</dbReference>
<feature type="region of interest" description="Disordered" evidence="10">
    <location>
        <begin position="687"/>
        <end position="706"/>
    </location>
</feature>
<feature type="transmembrane region" description="Helical" evidence="11">
    <location>
        <begin position="2334"/>
        <end position="2353"/>
    </location>
</feature>
<dbReference type="InterPro" id="IPR015925">
    <property type="entry name" value="Ryanodine_IP3_receptor"/>
</dbReference>
<dbReference type="InParanoid" id="D0MSD5"/>
<dbReference type="OMA" id="TQELICT"/>
<feature type="compositionally biased region" description="Low complexity" evidence="10">
    <location>
        <begin position="2881"/>
        <end position="2890"/>
    </location>
</feature>
<feature type="compositionally biased region" description="Low complexity" evidence="10">
    <location>
        <begin position="1047"/>
        <end position="1057"/>
    </location>
</feature>
<dbReference type="RefSeq" id="XP_002909590.1">
    <property type="nucleotide sequence ID" value="XM_002909544.1"/>
</dbReference>
<feature type="region of interest" description="Disordered" evidence="10">
    <location>
        <begin position="1178"/>
        <end position="1203"/>
    </location>
</feature>
<feature type="domain" description="Ion transport" evidence="12">
    <location>
        <begin position="2480"/>
        <end position="2645"/>
    </location>
</feature>
<keyword evidence="7" id="KW-1071">Ligand-gated ion channel</keyword>
<keyword evidence="16" id="KW-1185">Reference proteome</keyword>
<gene>
    <name evidence="15" type="ORF">PITG_01069</name>
</gene>
<protein>
    <submittedName>
        <fullName evidence="15">Ryanodine-inositol 1,4,5-triphosphate receptor Ca2 channel (RIR-CaC) family protein</fullName>
    </submittedName>
</protein>
<feature type="compositionally biased region" description="Basic and acidic residues" evidence="10">
    <location>
        <begin position="1493"/>
        <end position="1503"/>
    </location>
</feature>
<evidence type="ECO:0000256" key="8">
    <source>
        <dbReference type="ARBA" id="ARBA00023303"/>
    </source>
</evidence>
<dbReference type="KEGG" id="pif:PITG_01069"/>
<feature type="compositionally biased region" description="Basic residues" evidence="10">
    <location>
        <begin position="2417"/>
        <end position="2427"/>
    </location>
</feature>
<keyword evidence="3 11" id="KW-0812">Transmembrane</keyword>
<dbReference type="HOGENOM" id="CLU_225743_0_0_1"/>
<dbReference type="Pfam" id="PF00520">
    <property type="entry name" value="Ion_trans"/>
    <property type="match status" value="1"/>
</dbReference>
<keyword evidence="9" id="KW-0175">Coiled coil</keyword>
<organism evidence="15 16">
    <name type="scientific">Phytophthora infestans (strain T30-4)</name>
    <name type="common">Potato late blight agent</name>
    <dbReference type="NCBI Taxonomy" id="403677"/>
    <lineage>
        <taxon>Eukaryota</taxon>
        <taxon>Sar</taxon>
        <taxon>Stramenopiles</taxon>
        <taxon>Oomycota</taxon>
        <taxon>Peronosporomycetes</taxon>
        <taxon>Peronosporales</taxon>
        <taxon>Peronosporaceae</taxon>
        <taxon>Phytophthora</taxon>
    </lineage>
</organism>
<keyword evidence="15" id="KW-0675">Receptor</keyword>
<evidence type="ECO:0000313" key="15">
    <source>
        <dbReference type="EMBL" id="EEY58404.1"/>
    </source>
</evidence>
<feature type="transmembrane region" description="Helical" evidence="11">
    <location>
        <begin position="2480"/>
        <end position="2506"/>
    </location>
</feature>
<dbReference type="EMBL" id="DS028118">
    <property type="protein sequence ID" value="EEY58404.1"/>
    <property type="molecule type" value="Genomic_DNA"/>
</dbReference>
<feature type="region of interest" description="Disordered" evidence="10">
    <location>
        <begin position="2764"/>
        <end position="2807"/>
    </location>
</feature>
<dbReference type="GeneID" id="9473468"/>
<feature type="compositionally biased region" description="Basic and acidic residues" evidence="10">
    <location>
        <begin position="732"/>
        <end position="743"/>
    </location>
</feature>
<feature type="region of interest" description="Disordered" evidence="10">
    <location>
        <begin position="2360"/>
        <end position="2391"/>
    </location>
</feature>
<feature type="domain" description="RIH" evidence="13">
    <location>
        <begin position="435"/>
        <end position="551"/>
    </location>
</feature>
<dbReference type="InterPro" id="IPR000699">
    <property type="entry name" value="RIH_dom"/>
</dbReference>
<keyword evidence="2" id="KW-0813">Transport</keyword>
<evidence type="ECO:0000256" key="7">
    <source>
        <dbReference type="ARBA" id="ARBA00023286"/>
    </source>
</evidence>
<evidence type="ECO:0000256" key="1">
    <source>
        <dbReference type="ARBA" id="ARBA00004127"/>
    </source>
</evidence>